<dbReference type="GO" id="GO:0005524">
    <property type="term" value="F:ATP binding"/>
    <property type="evidence" value="ECO:0007669"/>
    <property type="project" value="UniProtKB-KW"/>
</dbReference>
<evidence type="ECO:0000256" key="9">
    <source>
        <dbReference type="ARBA" id="ARBA00044969"/>
    </source>
</evidence>
<feature type="domain" description="SF4 helicase" evidence="11">
    <location>
        <begin position="167"/>
        <end position="440"/>
    </location>
</feature>
<keyword evidence="5 12" id="KW-0347">Helicase</keyword>
<dbReference type="SUPFAM" id="SSF48024">
    <property type="entry name" value="N-terminal domain of DnaB helicase"/>
    <property type="match status" value="1"/>
</dbReference>
<dbReference type="PANTHER" id="PTHR30153:SF2">
    <property type="entry name" value="REPLICATIVE DNA HELICASE"/>
    <property type="match status" value="1"/>
</dbReference>
<organism evidence="12">
    <name type="scientific">bioreactor metagenome</name>
    <dbReference type="NCBI Taxonomy" id="1076179"/>
    <lineage>
        <taxon>unclassified sequences</taxon>
        <taxon>metagenomes</taxon>
        <taxon>ecological metagenomes</taxon>
    </lineage>
</organism>
<dbReference type="EMBL" id="VSSQ01001094">
    <property type="protein sequence ID" value="MPM05034.1"/>
    <property type="molecule type" value="Genomic_DNA"/>
</dbReference>
<keyword evidence="3" id="KW-0547">Nucleotide-binding</keyword>
<evidence type="ECO:0000256" key="10">
    <source>
        <dbReference type="ARBA" id="ARBA00048954"/>
    </source>
</evidence>
<dbReference type="AlphaFoldDB" id="A0A644WS12"/>
<dbReference type="CDD" id="cd00984">
    <property type="entry name" value="DnaB_C"/>
    <property type="match status" value="1"/>
</dbReference>
<reference evidence="12" key="1">
    <citation type="submission" date="2019-08" db="EMBL/GenBank/DDBJ databases">
        <authorList>
            <person name="Kucharzyk K."/>
            <person name="Murdoch R.W."/>
            <person name="Higgins S."/>
            <person name="Loffler F."/>
        </authorList>
    </citation>
    <scope>NUCLEOTIDE SEQUENCE</scope>
</reference>
<gene>
    <name evidence="12" type="primary">dnaB_4</name>
    <name evidence="12" type="ORF">SDC9_51315</name>
</gene>
<evidence type="ECO:0000259" key="11">
    <source>
        <dbReference type="PROSITE" id="PS51199"/>
    </source>
</evidence>
<evidence type="ECO:0000313" key="12">
    <source>
        <dbReference type="EMBL" id="MPM05034.1"/>
    </source>
</evidence>
<dbReference type="Gene3D" id="3.40.50.300">
    <property type="entry name" value="P-loop containing nucleotide triphosphate hydrolases"/>
    <property type="match status" value="1"/>
</dbReference>
<evidence type="ECO:0000256" key="5">
    <source>
        <dbReference type="ARBA" id="ARBA00022806"/>
    </source>
</evidence>
<dbReference type="GO" id="GO:0016887">
    <property type="term" value="F:ATP hydrolysis activity"/>
    <property type="evidence" value="ECO:0007669"/>
    <property type="project" value="RHEA"/>
</dbReference>
<dbReference type="InterPro" id="IPR007694">
    <property type="entry name" value="DNA_helicase_DnaB-like_C"/>
</dbReference>
<accession>A0A644WS12</accession>
<dbReference type="GO" id="GO:0043139">
    <property type="term" value="F:5'-3' DNA helicase activity"/>
    <property type="evidence" value="ECO:0007669"/>
    <property type="project" value="UniProtKB-EC"/>
</dbReference>
<keyword evidence="7" id="KW-0238">DNA-binding</keyword>
<dbReference type="InterPro" id="IPR016136">
    <property type="entry name" value="DNA_helicase_N/primase_C"/>
</dbReference>
<dbReference type="GO" id="GO:0005829">
    <property type="term" value="C:cytosol"/>
    <property type="evidence" value="ECO:0007669"/>
    <property type="project" value="TreeGrafter"/>
</dbReference>
<evidence type="ECO:0000256" key="1">
    <source>
        <dbReference type="ARBA" id="ARBA00008428"/>
    </source>
</evidence>
<keyword evidence="4 12" id="KW-0378">Hydrolase</keyword>
<sequence>MVNISKLIIGSILSEPESASIACELVSSEMFEDIDRLIFAKIEELTKQGSKLDLYVLASALKKELAPYGGATYLAETTLNISSASRLKEYCLILKQEHLKKLYLNFFSEGAQLCTNGVEAQRIIDFAQAGADNLMSLSSTSNEGFLHISQLTEKAITKAEERCLAAKEGRAIGVPTGIRALNWLLNGGFKPGTLNILAARPAMGKTAVMLHFAKCAAASGVPVCIYSLEMSDISLTDRMLMSIGNMDINSYKNGDFTQWSELMEAQGVLNKLPIFIDSKAQVNLSYIHNHSRRMAQKGKCGLILIDYLQLADMSTGEKNRNREQEVAGASRRCKIIAKELNVPVVLLSQLSRSVEDSKNKIPQLSHLRESGAIEQDADIVAFLYRAAYYGVDSVETYDSGIISSTGIGEIIISKHRDGPTGSIIFQHNPSMTIISDYHSQ</sequence>
<dbReference type="Pfam" id="PF00772">
    <property type="entry name" value="DnaB"/>
    <property type="match status" value="1"/>
</dbReference>
<dbReference type="GO" id="GO:0003677">
    <property type="term" value="F:DNA binding"/>
    <property type="evidence" value="ECO:0007669"/>
    <property type="project" value="UniProtKB-KW"/>
</dbReference>
<proteinExistence type="inferred from homology"/>
<keyword evidence="8" id="KW-0413">Isomerase</keyword>
<comment type="caution">
    <text evidence="12">The sequence shown here is derived from an EMBL/GenBank/DDBJ whole genome shotgun (WGS) entry which is preliminary data.</text>
</comment>
<protein>
    <recommendedName>
        <fullName evidence="9">DNA 5'-3' helicase</fullName>
        <ecNumber evidence="9">5.6.2.3</ecNumber>
    </recommendedName>
</protein>
<evidence type="ECO:0000256" key="3">
    <source>
        <dbReference type="ARBA" id="ARBA00022741"/>
    </source>
</evidence>
<name>A0A644WS12_9ZZZZ</name>
<evidence type="ECO:0000256" key="7">
    <source>
        <dbReference type="ARBA" id="ARBA00023125"/>
    </source>
</evidence>
<comment type="similarity">
    <text evidence="1">Belongs to the helicase family. DnaB subfamily.</text>
</comment>
<evidence type="ECO:0000256" key="4">
    <source>
        <dbReference type="ARBA" id="ARBA00022801"/>
    </source>
</evidence>
<evidence type="ECO:0000256" key="8">
    <source>
        <dbReference type="ARBA" id="ARBA00023235"/>
    </source>
</evidence>
<dbReference type="GO" id="GO:0006260">
    <property type="term" value="P:DNA replication"/>
    <property type="evidence" value="ECO:0007669"/>
    <property type="project" value="UniProtKB-KW"/>
</dbReference>
<dbReference type="PROSITE" id="PS51199">
    <property type="entry name" value="SF4_HELICASE"/>
    <property type="match status" value="1"/>
</dbReference>
<dbReference type="PANTHER" id="PTHR30153">
    <property type="entry name" value="REPLICATIVE DNA HELICASE DNAB"/>
    <property type="match status" value="1"/>
</dbReference>
<dbReference type="InterPro" id="IPR036185">
    <property type="entry name" value="DNA_heli_DnaB-like_N_sf"/>
</dbReference>
<dbReference type="InterPro" id="IPR027417">
    <property type="entry name" value="P-loop_NTPase"/>
</dbReference>
<comment type="catalytic activity">
    <reaction evidence="10">
        <text>ATP + H2O = ADP + phosphate + H(+)</text>
        <dbReference type="Rhea" id="RHEA:13065"/>
        <dbReference type="ChEBI" id="CHEBI:15377"/>
        <dbReference type="ChEBI" id="CHEBI:15378"/>
        <dbReference type="ChEBI" id="CHEBI:30616"/>
        <dbReference type="ChEBI" id="CHEBI:43474"/>
        <dbReference type="ChEBI" id="CHEBI:456216"/>
        <dbReference type="EC" id="5.6.2.3"/>
    </reaction>
</comment>
<keyword evidence="2" id="KW-0235">DNA replication</keyword>
<evidence type="ECO:0000256" key="2">
    <source>
        <dbReference type="ARBA" id="ARBA00022705"/>
    </source>
</evidence>
<dbReference type="InterPro" id="IPR007693">
    <property type="entry name" value="DNA_helicase_DnaB-like_N"/>
</dbReference>
<dbReference type="EC" id="5.6.2.3" evidence="9"/>
<dbReference type="Pfam" id="PF03796">
    <property type="entry name" value="DnaB_C"/>
    <property type="match status" value="1"/>
</dbReference>
<evidence type="ECO:0000256" key="6">
    <source>
        <dbReference type="ARBA" id="ARBA00022840"/>
    </source>
</evidence>
<keyword evidence="6" id="KW-0067">ATP-binding</keyword>
<dbReference type="SUPFAM" id="SSF52540">
    <property type="entry name" value="P-loop containing nucleoside triphosphate hydrolases"/>
    <property type="match status" value="1"/>
</dbReference>
<dbReference type="Gene3D" id="1.10.860.10">
    <property type="entry name" value="DNAb Helicase, Chain A"/>
    <property type="match status" value="1"/>
</dbReference>